<accession>A0A918RJ09</accession>
<evidence type="ECO:0000256" key="1">
    <source>
        <dbReference type="ARBA" id="ARBA00022801"/>
    </source>
</evidence>
<dbReference type="Gene3D" id="3.40.50.1820">
    <property type="entry name" value="alpha/beta hydrolase"/>
    <property type="match status" value="1"/>
</dbReference>
<reference evidence="6" key="2">
    <citation type="submission" date="2020-09" db="EMBL/GenBank/DDBJ databases">
        <authorList>
            <person name="Sun Q."/>
            <person name="Kim S."/>
        </authorList>
    </citation>
    <scope>NUCLEOTIDE SEQUENCE</scope>
    <source>
        <strain evidence="6">KCTC 12711</strain>
    </source>
</reference>
<protein>
    <recommendedName>
        <fullName evidence="5">Fungal lipase-type domain-containing protein</fullName>
    </recommendedName>
</protein>
<evidence type="ECO:0000256" key="2">
    <source>
        <dbReference type="ARBA" id="ARBA00022946"/>
    </source>
</evidence>
<comment type="caution">
    <text evidence="6">The sequence shown here is derived from an EMBL/GenBank/DDBJ whole genome shotgun (WGS) entry which is preliminary data.</text>
</comment>
<dbReference type="Pfam" id="PF01764">
    <property type="entry name" value="Lipase_3"/>
    <property type="match status" value="1"/>
</dbReference>
<dbReference type="CDD" id="cd00519">
    <property type="entry name" value="Lipase_3"/>
    <property type="match status" value="1"/>
</dbReference>
<dbReference type="Proteomes" id="UP000614811">
    <property type="component" value="Unassembled WGS sequence"/>
</dbReference>
<dbReference type="GO" id="GO:0004620">
    <property type="term" value="F:phospholipase activity"/>
    <property type="evidence" value="ECO:0007669"/>
    <property type="project" value="UniProtKB-ARBA"/>
</dbReference>
<evidence type="ECO:0000313" key="6">
    <source>
        <dbReference type="EMBL" id="GHA00696.1"/>
    </source>
</evidence>
<feature type="domain" description="Fungal lipase-type" evidence="5">
    <location>
        <begin position="94"/>
        <end position="242"/>
    </location>
</feature>
<dbReference type="PANTHER" id="PTHR31403">
    <property type="entry name" value="PHOSPHOLIPASE A1-IBETA2, CHLOROPLASTIC"/>
    <property type="match status" value="1"/>
</dbReference>
<proteinExistence type="predicted"/>
<dbReference type="InterPro" id="IPR029058">
    <property type="entry name" value="AB_hydrolase_fold"/>
</dbReference>
<dbReference type="AlphaFoldDB" id="A0A918RJ09"/>
<organism evidence="6 7">
    <name type="scientific">Arenicella chitinivorans</name>
    <dbReference type="NCBI Taxonomy" id="1329800"/>
    <lineage>
        <taxon>Bacteria</taxon>
        <taxon>Pseudomonadati</taxon>
        <taxon>Pseudomonadota</taxon>
        <taxon>Gammaproteobacteria</taxon>
        <taxon>Arenicellales</taxon>
        <taxon>Arenicellaceae</taxon>
        <taxon>Arenicella</taxon>
    </lineage>
</organism>
<keyword evidence="2" id="KW-0809">Transit peptide</keyword>
<evidence type="ECO:0000313" key="7">
    <source>
        <dbReference type="Proteomes" id="UP000614811"/>
    </source>
</evidence>
<keyword evidence="7" id="KW-1185">Reference proteome</keyword>
<evidence type="ECO:0000259" key="5">
    <source>
        <dbReference type="Pfam" id="PF01764"/>
    </source>
</evidence>
<dbReference type="InterPro" id="IPR002921">
    <property type="entry name" value="Fungal_lipase-type"/>
</dbReference>
<gene>
    <name evidence="6" type="ORF">GCM10008090_07070</name>
</gene>
<dbReference type="RefSeq" id="WP_189398613.1">
    <property type="nucleotide sequence ID" value="NZ_BMXA01000001.1"/>
</dbReference>
<evidence type="ECO:0000256" key="4">
    <source>
        <dbReference type="ARBA" id="ARBA00023098"/>
    </source>
</evidence>
<keyword evidence="1" id="KW-0378">Hydrolase</keyword>
<sequence length="343" mass="39021">MPNQQPEFHVEDGSVRISSAFTELTGAASLAAYTDYLEENCPPYTDPPNLSFGTKPFKYVSRFTGYDTTPWGTGKEERFGLIYQWTAIPDVYLFAFRGTSSVYDMWKDLESAEVSNFAPYRRPANFPTTVHVGEGFNSIYTKKNAVMTASMQDQLFAEISQLPTPPKTIYITGHSLGCALGSLFALDLAASLPGINILNFNFASPRVGTSTWQHAYDDLYQLKSRTVRVRNNYDLVPKVPFEYRPFDFRHIGQKFTVSFTLDSYTHDPVVIIEAWHSLLNYRYVLHRATVNTPQVWTGHFKDQAQKHPSWPMTSYDPGTTMLDWSTGNLMQVRRDLNSVAKFM</sequence>
<dbReference type="EMBL" id="BMXA01000001">
    <property type="protein sequence ID" value="GHA00696.1"/>
    <property type="molecule type" value="Genomic_DNA"/>
</dbReference>
<dbReference type="PANTHER" id="PTHR31403:SF7">
    <property type="entry name" value="PHOSPHOLIPASE A1-IGAMMA3, CHLOROPLASTIC"/>
    <property type="match status" value="1"/>
</dbReference>
<dbReference type="GO" id="GO:0016042">
    <property type="term" value="P:lipid catabolic process"/>
    <property type="evidence" value="ECO:0007669"/>
    <property type="project" value="UniProtKB-KW"/>
</dbReference>
<evidence type="ECO:0000256" key="3">
    <source>
        <dbReference type="ARBA" id="ARBA00022963"/>
    </source>
</evidence>
<name>A0A918RJ09_9GAMM</name>
<reference evidence="6" key="1">
    <citation type="journal article" date="2014" name="Int. J. Syst. Evol. Microbiol.">
        <title>Complete genome sequence of Corynebacterium casei LMG S-19264T (=DSM 44701T), isolated from a smear-ripened cheese.</title>
        <authorList>
            <consortium name="US DOE Joint Genome Institute (JGI-PGF)"/>
            <person name="Walter F."/>
            <person name="Albersmeier A."/>
            <person name="Kalinowski J."/>
            <person name="Ruckert C."/>
        </authorList>
    </citation>
    <scope>NUCLEOTIDE SEQUENCE</scope>
    <source>
        <strain evidence="6">KCTC 12711</strain>
    </source>
</reference>
<keyword evidence="3" id="KW-0442">Lipid degradation</keyword>
<dbReference type="SUPFAM" id="SSF53474">
    <property type="entry name" value="alpha/beta-Hydrolases"/>
    <property type="match status" value="1"/>
</dbReference>
<keyword evidence="4" id="KW-0443">Lipid metabolism</keyword>